<gene>
    <name evidence="2" type="ORF">A2785_00015</name>
</gene>
<organism evidence="2 3">
    <name type="scientific">Candidatus Chisholmbacteria bacterium RIFCSPHIGHO2_01_FULL_49_18</name>
    <dbReference type="NCBI Taxonomy" id="1797590"/>
    <lineage>
        <taxon>Bacteria</taxon>
        <taxon>Candidatus Chisholmiibacteriota</taxon>
    </lineage>
</organism>
<dbReference type="Proteomes" id="UP000179069">
    <property type="component" value="Unassembled WGS sequence"/>
</dbReference>
<protein>
    <submittedName>
        <fullName evidence="2">Uncharacterized protein</fullName>
    </submittedName>
</protein>
<dbReference type="EMBL" id="MHCI01000017">
    <property type="protein sequence ID" value="OGY16324.1"/>
    <property type="molecule type" value="Genomic_DNA"/>
</dbReference>
<name>A0A1G1VLV5_9BACT</name>
<reference evidence="2 3" key="1">
    <citation type="journal article" date="2016" name="Nat. Commun.">
        <title>Thousands of microbial genomes shed light on interconnected biogeochemical processes in an aquifer system.</title>
        <authorList>
            <person name="Anantharaman K."/>
            <person name="Brown C.T."/>
            <person name="Hug L.A."/>
            <person name="Sharon I."/>
            <person name="Castelle C.J."/>
            <person name="Probst A.J."/>
            <person name="Thomas B.C."/>
            <person name="Singh A."/>
            <person name="Wilkins M.J."/>
            <person name="Karaoz U."/>
            <person name="Brodie E.L."/>
            <person name="Williams K.H."/>
            <person name="Hubbard S.S."/>
            <person name="Banfield J.F."/>
        </authorList>
    </citation>
    <scope>NUCLEOTIDE SEQUENCE [LARGE SCALE GENOMIC DNA]</scope>
</reference>
<evidence type="ECO:0000313" key="2">
    <source>
        <dbReference type="EMBL" id="OGY16324.1"/>
    </source>
</evidence>
<proteinExistence type="predicted"/>
<evidence type="ECO:0000256" key="1">
    <source>
        <dbReference type="SAM" id="MobiDB-lite"/>
    </source>
</evidence>
<comment type="caution">
    <text evidence="2">The sequence shown here is derived from an EMBL/GenBank/DDBJ whole genome shotgun (WGS) entry which is preliminary data.</text>
</comment>
<evidence type="ECO:0000313" key="3">
    <source>
        <dbReference type="Proteomes" id="UP000179069"/>
    </source>
</evidence>
<dbReference type="AlphaFoldDB" id="A0A1G1VLV5"/>
<sequence>MTFPNRTAKGCGTDKEENDPILLLQNLGADISKANLNTRCRKSIFLEKHDKKIKNHQQNAKQKSAQEKARLSETWNQTLLA</sequence>
<feature type="region of interest" description="Disordered" evidence="1">
    <location>
        <begin position="51"/>
        <end position="81"/>
    </location>
</feature>
<accession>A0A1G1VLV5</accession>